<dbReference type="Proteomes" id="UP001519460">
    <property type="component" value="Unassembled WGS sequence"/>
</dbReference>
<name>A0ABD0M6U9_9CAEN</name>
<accession>A0ABD0M6U9</accession>
<reference evidence="1 2" key="1">
    <citation type="journal article" date="2023" name="Sci. Data">
        <title>Genome assembly of the Korean intertidal mud-creeper Batillaria attramentaria.</title>
        <authorList>
            <person name="Patra A.K."/>
            <person name="Ho P.T."/>
            <person name="Jun S."/>
            <person name="Lee S.J."/>
            <person name="Kim Y."/>
            <person name="Won Y.J."/>
        </authorList>
    </citation>
    <scope>NUCLEOTIDE SEQUENCE [LARGE SCALE GENOMIC DNA]</scope>
    <source>
        <strain evidence="1">Wonlab-2016</strain>
    </source>
</reference>
<gene>
    <name evidence="1" type="ORF">BaRGS_00001878</name>
</gene>
<comment type="caution">
    <text evidence="1">The sequence shown here is derived from an EMBL/GenBank/DDBJ whole genome shotgun (WGS) entry which is preliminary data.</text>
</comment>
<dbReference type="AlphaFoldDB" id="A0ABD0M6U9"/>
<dbReference type="EMBL" id="JACVVK020000005">
    <property type="protein sequence ID" value="KAK7507027.1"/>
    <property type="molecule type" value="Genomic_DNA"/>
</dbReference>
<protein>
    <submittedName>
        <fullName evidence="1">Uncharacterized protein</fullName>
    </submittedName>
</protein>
<sequence>MALTAIGPTTWTLTKHTGATLTLKVSLTARQTRFGSVSLAFNLSASFGARSGRACREGRKSPRIFVSYVDDIVEKFVCWTSCGQALEVSLGLADLFLYASTSGSVSDSIFFPPVLS</sequence>
<evidence type="ECO:0000313" key="1">
    <source>
        <dbReference type="EMBL" id="KAK7507027.1"/>
    </source>
</evidence>
<proteinExistence type="predicted"/>
<evidence type="ECO:0000313" key="2">
    <source>
        <dbReference type="Proteomes" id="UP001519460"/>
    </source>
</evidence>
<organism evidence="1 2">
    <name type="scientific">Batillaria attramentaria</name>
    <dbReference type="NCBI Taxonomy" id="370345"/>
    <lineage>
        <taxon>Eukaryota</taxon>
        <taxon>Metazoa</taxon>
        <taxon>Spiralia</taxon>
        <taxon>Lophotrochozoa</taxon>
        <taxon>Mollusca</taxon>
        <taxon>Gastropoda</taxon>
        <taxon>Caenogastropoda</taxon>
        <taxon>Sorbeoconcha</taxon>
        <taxon>Cerithioidea</taxon>
        <taxon>Batillariidae</taxon>
        <taxon>Batillaria</taxon>
    </lineage>
</organism>
<keyword evidence="2" id="KW-1185">Reference proteome</keyword>